<evidence type="ECO:0000256" key="1">
    <source>
        <dbReference type="ARBA" id="ARBA00000843"/>
    </source>
</evidence>
<proteinExistence type="inferred from homology"/>
<dbReference type="PANTHER" id="PTHR42944">
    <property type="entry name" value="ADENINE DNA GLYCOSYLASE"/>
    <property type="match status" value="1"/>
</dbReference>
<dbReference type="GO" id="GO:0006284">
    <property type="term" value="P:base-excision repair"/>
    <property type="evidence" value="ECO:0007669"/>
    <property type="project" value="UniProtKB-UniRule"/>
</dbReference>
<gene>
    <name evidence="15" type="ORF">HMPREF3182_00716</name>
</gene>
<dbReference type="InterPro" id="IPR003265">
    <property type="entry name" value="HhH-GPD_domain"/>
</dbReference>
<dbReference type="AlphaFoldDB" id="A0A134CHJ0"/>
<keyword evidence="6" id="KW-0479">Metal-binding</keyword>
<comment type="similarity">
    <text evidence="2 13">Belongs to the Nth/MutY family.</text>
</comment>
<keyword evidence="11" id="KW-0234">DNA repair</keyword>
<protein>
    <recommendedName>
        <fullName evidence="4 13">Adenine DNA glycosylase</fullName>
        <ecNumber evidence="3 13">3.2.2.31</ecNumber>
    </recommendedName>
</protein>
<organism evidence="15 16">
    <name type="scientific">Megasphaera hutchinsoni</name>
    <dbReference type="NCBI Taxonomy" id="1588748"/>
    <lineage>
        <taxon>Bacteria</taxon>
        <taxon>Bacillati</taxon>
        <taxon>Bacillota</taxon>
        <taxon>Negativicutes</taxon>
        <taxon>Veillonellales</taxon>
        <taxon>Veillonellaceae</taxon>
        <taxon>Megasphaera</taxon>
    </lineage>
</organism>
<dbReference type="InterPro" id="IPR011257">
    <property type="entry name" value="DNA_glycosylase"/>
</dbReference>
<evidence type="ECO:0000259" key="14">
    <source>
        <dbReference type="SMART" id="SM00478"/>
    </source>
</evidence>
<dbReference type="Pfam" id="PF00730">
    <property type="entry name" value="HhH-GPD"/>
    <property type="match status" value="1"/>
</dbReference>
<comment type="caution">
    <text evidence="15">The sequence shown here is derived from an EMBL/GenBank/DDBJ whole genome shotgun (WGS) entry which is preliminary data.</text>
</comment>
<keyword evidence="10" id="KW-0411">Iron-sulfur</keyword>
<dbReference type="InterPro" id="IPR044298">
    <property type="entry name" value="MIG/MutY"/>
</dbReference>
<evidence type="ECO:0000256" key="6">
    <source>
        <dbReference type="ARBA" id="ARBA00022723"/>
    </source>
</evidence>
<keyword evidence="16" id="KW-1185">Reference proteome</keyword>
<keyword evidence="8" id="KW-0378">Hydrolase</keyword>
<dbReference type="GO" id="GO:0046872">
    <property type="term" value="F:metal ion binding"/>
    <property type="evidence" value="ECO:0007669"/>
    <property type="project" value="UniProtKB-UniRule"/>
</dbReference>
<dbReference type="SMART" id="SM00478">
    <property type="entry name" value="ENDO3c"/>
    <property type="match status" value="1"/>
</dbReference>
<evidence type="ECO:0000256" key="11">
    <source>
        <dbReference type="ARBA" id="ARBA00023204"/>
    </source>
</evidence>
<dbReference type="Pfam" id="PF14815">
    <property type="entry name" value="NUDIX_4"/>
    <property type="match status" value="1"/>
</dbReference>
<sequence length="355" mass="40669">MVCQANIYQTQWASLLFEWFNLHRRELPWRESARDPYKVWVSEIMLQQTKVETVKPYYENWIDTFPTLETLAAASEEDVLRQWQGLGYYSRARNLHQAVKEVVRQYDGKVPDTKQEIMSLKGIGEYTAGAILSLAYGKDEVAVDGNVLRIFARLYDIKDNVLQVAVKQKVLQLAQVQIPMGQAGKFNEALMDFGSLVCIPKHPTCPVCPLRRLCLAHQRGCEKDVPYRGEKRKVPIEYWTVGVIKQGDCVLVHQRPDKGLLASMWEFPMGAGRGKKGKGALTQLLNQIGVTVDTTWELLEKRKHVFSHKIWQLGIYLIPCVHGNTNLRKEWQWLPIQAYQTVPWAGPHGKITALL</sequence>
<dbReference type="Proteomes" id="UP000070160">
    <property type="component" value="Unassembled WGS sequence"/>
</dbReference>
<reference evidence="16" key="1">
    <citation type="submission" date="2016-01" db="EMBL/GenBank/DDBJ databases">
        <authorList>
            <person name="Mitreva M."/>
            <person name="Pepin K.H."/>
            <person name="Mihindukulasuriya K.A."/>
            <person name="Fulton R."/>
            <person name="Fronick C."/>
            <person name="O'Laughlin M."/>
            <person name="Miner T."/>
            <person name="Herter B."/>
            <person name="Rosa B.A."/>
            <person name="Cordes M."/>
            <person name="Tomlinson C."/>
            <person name="Wollam A."/>
            <person name="Palsikar V.B."/>
            <person name="Mardis E.R."/>
            <person name="Wilson R.K."/>
        </authorList>
    </citation>
    <scope>NUCLEOTIDE SEQUENCE [LARGE SCALE GENOMIC DNA]</scope>
    <source>
        <strain evidence="16">KA00182</strain>
    </source>
</reference>
<evidence type="ECO:0000256" key="5">
    <source>
        <dbReference type="ARBA" id="ARBA00022485"/>
    </source>
</evidence>
<evidence type="ECO:0000256" key="2">
    <source>
        <dbReference type="ARBA" id="ARBA00008343"/>
    </source>
</evidence>
<dbReference type="InterPro" id="IPR005760">
    <property type="entry name" value="A/G_AdeGlyc_MutY"/>
</dbReference>
<dbReference type="Gene3D" id="1.10.1670.10">
    <property type="entry name" value="Helix-hairpin-Helix base-excision DNA repair enzymes (C-terminal)"/>
    <property type="match status" value="1"/>
</dbReference>
<dbReference type="NCBIfam" id="TIGR01084">
    <property type="entry name" value="mutY"/>
    <property type="match status" value="1"/>
</dbReference>
<dbReference type="Gene3D" id="1.10.340.30">
    <property type="entry name" value="Hypothetical protein, domain 2"/>
    <property type="match status" value="1"/>
</dbReference>
<accession>A0A134CHJ0</accession>
<dbReference type="FunFam" id="1.10.340.30:FF:000010">
    <property type="entry name" value="Adenine DNA glycosylase"/>
    <property type="match status" value="1"/>
</dbReference>
<dbReference type="InterPro" id="IPR015797">
    <property type="entry name" value="NUDIX_hydrolase-like_dom_sf"/>
</dbReference>
<evidence type="ECO:0000256" key="8">
    <source>
        <dbReference type="ARBA" id="ARBA00022801"/>
    </source>
</evidence>
<comment type="function">
    <text evidence="13">Adenine glycosylase active on G-A mispairs.</text>
</comment>
<dbReference type="GO" id="GO:0051539">
    <property type="term" value="F:4 iron, 4 sulfur cluster binding"/>
    <property type="evidence" value="ECO:0007669"/>
    <property type="project" value="UniProtKB-UniRule"/>
</dbReference>
<evidence type="ECO:0000256" key="9">
    <source>
        <dbReference type="ARBA" id="ARBA00023004"/>
    </source>
</evidence>
<dbReference type="SUPFAM" id="SSF48150">
    <property type="entry name" value="DNA-glycosylase"/>
    <property type="match status" value="1"/>
</dbReference>
<dbReference type="GO" id="GO:0035485">
    <property type="term" value="F:adenine/guanine mispair binding"/>
    <property type="evidence" value="ECO:0007669"/>
    <property type="project" value="TreeGrafter"/>
</dbReference>
<keyword evidence="12 13" id="KW-0326">Glycosidase</keyword>
<dbReference type="EC" id="3.2.2.31" evidence="3 13"/>
<dbReference type="CDD" id="cd00056">
    <property type="entry name" value="ENDO3c"/>
    <property type="match status" value="1"/>
</dbReference>
<dbReference type="GO" id="GO:0032357">
    <property type="term" value="F:oxidized purine DNA binding"/>
    <property type="evidence" value="ECO:0007669"/>
    <property type="project" value="TreeGrafter"/>
</dbReference>
<evidence type="ECO:0000256" key="3">
    <source>
        <dbReference type="ARBA" id="ARBA00012045"/>
    </source>
</evidence>
<dbReference type="InterPro" id="IPR023170">
    <property type="entry name" value="HhH_base_excis_C"/>
</dbReference>
<dbReference type="EMBL" id="LSDT01000028">
    <property type="protein sequence ID" value="KXB91693.1"/>
    <property type="molecule type" value="Genomic_DNA"/>
</dbReference>
<dbReference type="InterPro" id="IPR029119">
    <property type="entry name" value="MutY_C"/>
</dbReference>
<comment type="catalytic activity">
    <reaction evidence="1 13">
        <text>Hydrolyzes free adenine bases from 7,8-dihydro-8-oxoguanine:adenine mismatched double-stranded DNA, leaving an apurinic site.</text>
        <dbReference type="EC" id="3.2.2.31"/>
    </reaction>
</comment>
<dbReference type="SUPFAM" id="SSF55811">
    <property type="entry name" value="Nudix"/>
    <property type="match status" value="1"/>
</dbReference>
<evidence type="ECO:0000256" key="10">
    <source>
        <dbReference type="ARBA" id="ARBA00023014"/>
    </source>
</evidence>
<keyword evidence="9 13" id="KW-0408">Iron</keyword>
<evidence type="ECO:0000256" key="7">
    <source>
        <dbReference type="ARBA" id="ARBA00022763"/>
    </source>
</evidence>
<comment type="cofactor">
    <cofactor evidence="13">
        <name>[4Fe-4S] cluster</name>
        <dbReference type="ChEBI" id="CHEBI:49883"/>
    </cofactor>
    <text evidence="13">Binds 1 [4Fe-4S] cluster.</text>
</comment>
<dbReference type="Gene3D" id="3.90.79.10">
    <property type="entry name" value="Nucleoside Triphosphate Pyrophosphohydrolase"/>
    <property type="match status" value="1"/>
</dbReference>
<evidence type="ECO:0000256" key="12">
    <source>
        <dbReference type="ARBA" id="ARBA00023295"/>
    </source>
</evidence>
<dbReference type="CDD" id="cd03431">
    <property type="entry name" value="NUDIX_DNA_Glycosylase_C-MutY"/>
    <property type="match status" value="1"/>
</dbReference>
<evidence type="ECO:0000313" key="16">
    <source>
        <dbReference type="Proteomes" id="UP000070160"/>
    </source>
</evidence>
<keyword evidence="7 13" id="KW-0227">DNA damage</keyword>
<dbReference type="GO" id="GO:0000701">
    <property type="term" value="F:purine-specific mismatch base pair DNA N-glycosylase activity"/>
    <property type="evidence" value="ECO:0007669"/>
    <property type="project" value="UniProtKB-EC"/>
</dbReference>
<evidence type="ECO:0000313" key="15">
    <source>
        <dbReference type="EMBL" id="KXB91693.1"/>
    </source>
</evidence>
<dbReference type="GO" id="GO:0034039">
    <property type="term" value="F:8-oxo-7,8-dihydroguanine DNA N-glycosylase activity"/>
    <property type="evidence" value="ECO:0007669"/>
    <property type="project" value="TreeGrafter"/>
</dbReference>
<dbReference type="Pfam" id="PF00633">
    <property type="entry name" value="HHH"/>
    <property type="match status" value="1"/>
</dbReference>
<dbReference type="GO" id="GO:0006298">
    <property type="term" value="P:mismatch repair"/>
    <property type="evidence" value="ECO:0007669"/>
    <property type="project" value="TreeGrafter"/>
</dbReference>
<dbReference type="PANTHER" id="PTHR42944:SF1">
    <property type="entry name" value="ADENINE DNA GLYCOSYLASE"/>
    <property type="match status" value="1"/>
</dbReference>
<dbReference type="RefSeq" id="WP_007392484.1">
    <property type="nucleotide sequence ID" value="NZ_KQ960941.1"/>
</dbReference>
<evidence type="ECO:0000256" key="4">
    <source>
        <dbReference type="ARBA" id="ARBA00022023"/>
    </source>
</evidence>
<evidence type="ECO:0000256" key="13">
    <source>
        <dbReference type="RuleBase" id="RU365096"/>
    </source>
</evidence>
<dbReference type="STRING" id="1588748.HMPREF3182_00716"/>
<keyword evidence="5" id="KW-0004">4Fe-4S</keyword>
<dbReference type="InterPro" id="IPR000445">
    <property type="entry name" value="HhH_motif"/>
</dbReference>
<name>A0A134CHJ0_9FIRM</name>
<dbReference type="PATRIC" id="fig|1588748.3.peg.679"/>
<feature type="domain" description="HhH-GPD" evidence="14">
    <location>
        <begin position="45"/>
        <end position="196"/>
    </location>
</feature>